<comment type="cofactor">
    <cofactor evidence="1 6">
        <name>pyridoxal 5'-phosphate</name>
        <dbReference type="ChEBI" id="CHEBI:597326"/>
    </cofactor>
</comment>
<evidence type="ECO:0000256" key="4">
    <source>
        <dbReference type="ARBA" id="ARBA00022898"/>
    </source>
</evidence>
<proteinExistence type="inferred from homology"/>
<keyword evidence="3" id="KW-0210">Decarboxylase</keyword>
<comment type="similarity">
    <text evidence="2 6">Belongs to the group II decarboxylase family.</text>
</comment>
<dbReference type="Proteomes" id="UP001200557">
    <property type="component" value="Unassembled WGS sequence"/>
</dbReference>
<comment type="caution">
    <text evidence="7">The sequence shown here is derived from an EMBL/GenBank/DDBJ whole genome shotgun (WGS) entry which is preliminary data.</text>
</comment>
<keyword evidence="4 6" id="KW-0663">Pyridoxal phosphate</keyword>
<reference evidence="7 8" key="1">
    <citation type="submission" date="2022-01" db="EMBL/GenBank/DDBJ databases">
        <title>Octadecabacter sp. nov., isolated from a marine alga.</title>
        <authorList>
            <person name="Jin M.S."/>
            <person name="Kim H.M."/>
            <person name="Han D.M."/>
            <person name="Jung J.J."/>
            <person name="Jeon C.O."/>
        </authorList>
    </citation>
    <scope>NUCLEOTIDE SEQUENCE [LARGE SCALE GENOMIC DNA]</scope>
    <source>
        <strain evidence="7 8">G9-8</strain>
    </source>
</reference>
<dbReference type="InterPro" id="IPR015421">
    <property type="entry name" value="PyrdxlP-dep_Trfase_major"/>
</dbReference>
<evidence type="ECO:0000256" key="5">
    <source>
        <dbReference type="ARBA" id="ARBA00023239"/>
    </source>
</evidence>
<dbReference type="SUPFAM" id="SSF53383">
    <property type="entry name" value="PLP-dependent transferases"/>
    <property type="match status" value="1"/>
</dbReference>
<dbReference type="RefSeq" id="WP_235225593.1">
    <property type="nucleotide sequence ID" value="NZ_JAKGAQ010000002.1"/>
</dbReference>
<dbReference type="PANTHER" id="PTHR11999">
    <property type="entry name" value="GROUP II PYRIDOXAL-5-PHOSPHATE DECARBOXYLASE"/>
    <property type="match status" value="1"/>
</dbReference>
<keyword evidence="5 6" id="KW-0456">Lyase</keyword>
<gene>
    <name evidence="7" type="ORF">L0664_09640</name>
</gene>
<evidence type="ECO:0000256" key="3">
    <source>
        <dbReference type="ARBA" id="ARBA00022793"/>
    </source>
</evidence>
<dbReference type="InterPro" id="IPR015424">
    <property type="entry name" value="PyrdxlP-dep_Trfase"/>
</dbReference>
<evidence type="ECO:0000256" key="6">
    <source>
        <dbReference type="RuleBase" id="RU000382"/>
    </source>
</evidence>
<evidence type="ECO:0000313" key="7">
    <source>
        <dbReference type="EMBL" id="MCF2871324.1"/>
    </source>
</evidence>
<dbReference type="PANTHER" id="PTHR11999:SF70">
    <property type="entry name" value="MIP05841P"/>
    <property type="match status" value="1"/>
</dbReference>
<keyword evidence="8" id="KW-1185">Reference proteome</keyword>
<name>A0ABS9CVR5_9RHOB</name>
<dbReference type="Gene3D" id="3.90.1150.10">
    <property type="entry name" value="Aspartate Aminotransferase, domain 1"/>
    <property type="match status" value="1"/>
</dbReference>
<dbReference type="Pfam" id="PF00282">
    <property type="entry name" value="Pyridoxal_deC"/>
    <property type="match status" value="1"/>
</dbReference>
<dbReference type="EMBL" id="JAKGAQ010000002">
    <property type="protein sequence ID" value="MCF2871324.1"/>
    <property type="molecule type" value="Genomic_DNA"/>
</dbReference>
<dbReference type="Gene3D" id="3.40.640.10">
    <property type="entry name" value="Type I PLP-dependent aspartate aminotransferase-like (Major domain)"/>
    <property type="match status" value="1"/>
</dbReference>
<dbReference type="InterPro" id="IPR010977">
    <property type="entry name" value="Aromatic_deC"/>
</dbReference>
<evidence type="ECO:0000313" key="8">
    <source>
        <dbReference type="Proteomes" id="UP001200557"/>
    </source>
</evidence>
<sequence length="465" mass="49519">MTKEGHHLDPTDWDAFGRDMHDLLETCLTRMKGARDLPWQQKPTEMGVELDGTATPTADVFTQITDTVMPYATGNTHPAFFGWVHGTGLPVGVGAELIAATMNSNCGGRDHGAAEVEREVINWLTRTAGMPNTAFGILTTGTSQATILALSAARARAFGMDVRKKGIRALPEVRVYMAKGAHSCVAKALEIMGHGSDCVRQIPVNDMSQMDVPALKAAIDEDRANGLAPLAIIGTAGSVGVGAYDDLNAIADLAAQEEIWMHVDAAFGYWSRLADSPYRELSDGIGRADSIALDTHKWPGVQYDCGACLISDRDLHRSTFSSRPAYLESAKSGLAGGDLWFCDYGIELSRGFKALKVWTAIKTLGADAMGQAITDNCKQAALMADLVNASPHLTLQHDVISNLCCFSVAKGDVTKIAADLQNAGKGVFSTITVNGIPCLRAAIVGHRTTSNDIRAAITAVEATQT</sequence>
<protein>
    <submittedName>
        <fullName evidence="7">Pyridoxal-dependent decarboxylase</fullName>
    </submittedName>
</protein>
<dbReference type="InterPro" id="IPR002129">
    <property type="entry name" value="PyrdxlP-dep_de-COase"/>
</dbReference>
<dbReference type="InterPro" id="IPR015422">
    <property type="entry name" value="PyrdxlP-dep_Trfase_small"/>
</dbReference>
<organism evidence="7 8">
    <name type="scientific">Octadecabacter dasysiphoniae</name>
    <dbReference type="NCBI Taxonomy" id="2909341"/>
    <lineage>
        <taxon>Bacteria</taxon>
        <taxon>Pseudomonadati</taxon>
        <taxon>Pseudomonadota</taxon>
        <taxon>Alphaproteobacteria</taxon>
        <taxon>Rhodobacterales</taxon>
        <taxon>Roseobacteraceae</taxon>
        <taxon>Octadecabacter</taxon>
    </lineage>
</organism>
<accession>A0ABS9CVR5</accession>
<evidence type="ECO:0000256" key="2">
    <source>
        <dbReference type="ARBA" id="ARBA00009533"/>
    </source>
</evidence>
<evidence type="ECO:0000256" key="1">
    <source>
        <dbReference type="ARBA" id="ARBA00001933"/>
    </source>
</evidence>